<evidence type="ECO:0000313" key="2">
    <source>
        <dbReference type="EMBL" id="VAI81898.1"/>
    </source>
</evidence>
<evidence type="ECO:0000313" key="3">
    <source>
        <dbReference type="Proteomes" id="UP000324705"/>
    </source>
</evidence>
<organism evidence="2 3">
    <name type="scientific">Triticum turgidum subsp. durum</name>
    <name type="common">Durum wheat</name>
    <name type="synonym">Triticum durum</name>
    <dbReference type="NCBI Taxonomy" id="4567"/>
    <lineage>
        <taxon>Eukaryota</taxon>
        <taxon>Viridiplantae</taxon>
        <taxon>Streptophyta</taxon>
        <taxon>Embryophyta</taxon>
        <taxon>Tracheophyta</taxon>
        <taxon>Spermatophyta</taxon>
        <taxon>Magnoliopsida</taxon>
        <taxon>Liliopsida</taxon>
        <taxon>Poales</taxon>
        <taxon>Poaceae</taxon>
        <taxon>BOP clade</taxon>
        <taxon>Pooideae</taxon>
        <taxon>Triticodae</taxon>
        <taxon>Triticeae</taxon>
        <taxon>Triticinae</taxon>
        <taxon>Triticum</taxon>
    </lineage>
</organism>
<feature type="region of interest" description="Disordered" evidence="1">
    <location>
        <begin position="1"/>
        <end position="45"/>
    </location>
</feature>
<reference evidence="2 3" key="1">
    <citation type="submission" date="2017-09" db="EMBL/GenBank/DDBJ databases">
        <authorList>
            <consortium name="International Durum Wheat Genome Sequencing Consortium (IDWGSC)"/>
            <person name="Milanesi L."/>
        </authorList>
    </citation>
    <scope>NUCLEOTIDE SEQUENCE [LARGE SCALE GENOMIC DNA]</scope>
    <source>
        <strain evidence="3">cv. Svevo</strain>
    </source>
</reference>
<feature type="compositionally biased region" description="Basic residues" evidence="1">
    <location>
        <begin position="22"/>
        <end position="34"/>
    </location>
</feature>
<accession>A0A9R1BVV5</accession>
<name>A0A9R1BVV5_TRITD</name>
<evidence type="ECO:0000256" key="1">
    <source>
        <dbReference type="SAM" id="MobiDB-lite"/>
    </source>
</evidence>
<keyword evidence="3" id="KW-1185">Reference proteome</keyword>
<dbReference type="Gramene" id="TRITD7Av1G277370.1">
    <property type="protein sequence ID" value="TRITD7Av1G277370.1"/>
    <property type="gene ID" value="TRITD7Av1G277370"/>
</dbReference>
<gene>
    <name evidence="2" type="ORF">TRITD_7Av1G277370</name>
</gene>
<proteinExistence type="predicted"/>
<dbReference type="Proteomes" id="UP000324705">
    <property type="component" value="Chromosome 7A"/>
</dbReference>
<sequence length="64" mass="7223">MAFFLRPLGGGGEWSEDEAERRRRHAHRETRARPRTQTSAHRSDARITTMSEFTAITGAVCSCC</sequence>
<protein>
    <submittedName>
        <fullName evidence="2">Uncharacterized protein</fullName>
    </submittedName>
</protein>
<dbReference type="EMBL" id="LT934123">
    <property type="protein sequence ID" value="VAI81898.1"/>
    <property type="molecule type" value="Genomic_DNA"/>
</dbReference>
<dbReference type="AlphaFoldDB" id="A0A9R1BVV5"/>